<feature type="transmembrane region" description="Helical" evidence="7">
    <location>
        <begin position="76"/>
        <end position="97"/>
    </location>
</feature>
<evidence type="ECO:0000256" key="3">
    <source>
        <dbReference type="ARBA" id="ARBA00022692"/>
    </source>
</evidence>
<gene>
    <name evidence="8" type="ORF">SKAU_G00105190</name>
</gene>
<dbReference type="OrthoDB" id="5982705at2759"/>
<dbReference type="InterPro" id="IPR000301">
    <property type="entry name" value="Tetraspanin_animals"/>
</dbReference>
<dbReference type="PIRSF" id="PIRSF002419">
    <property type="entry name" value="Tetraspanin"/>
    <property type="match status" value="1"/>
</dbReference>
<evidence type="ECO:0000256" key="6">
    <source>
        <dbReference type="PIRSR" id="PIRSR002419-1"/>
    </source>
</evidence>
<proteinExistence type="inferred from homology"/>
<evidence type="ECO:0000256" key="5">
    <source>
        <dbReference type="ARBA" id="ARBA00023136"/>
    </source>
</evidence>
<feature type="transmembrane region" description="Helical" evidence="7">
    <location>
        <begin position="208"/>
        <end position="229"/>
    </location>
</feature>
<evidence type="ECO:0000313" key="8">
    <source>
        <dbReference type="EMBL" id="KAJ8370491.1"/>
    </source>
</evidence>
<feature type="transmembrane region" description="Helical" evidence="7">
    <location>
        <begin position="12"/>
        <end position="36"/>
    </location>
</feature>
<name>A0A9Q1G0B6_SYNKA</name>
<keyword evidence="6" id="KW-1015">Disulfide bond</keyword>
<dbReference type="Pfam" id="PF00335">
    <property type="entry name" value="Tetraspanin"/>
    <property type="match status" value="1"/>
</dbReference>
<keyword evidence="9" id="KW-1185">Reference proteome</keyword>
<dbReference type="GO" id="GO:0005886">
    <property type="term" value="C:plasma membrane"/>
    <property type="evidence" value="ECO:0007669"/>
    <property type="project" value="TreeGrafter"/>
</dbReference>
<reference evidence="8" key="1">
    <citation type="journal article" date="2023" name="Science">
        <title>Genome structures resolve the early diversification of teleost fishes.</title>
        <authorList>
            <person name="Parey E."/>
            <person name="Louis A."/>
            <person name="Montfort J."/>
            <person name="Bouchez O."/>
            <person name="Roques C."/>
            <person name="Iampietro C."/>
            <person name="Lluch J."/>
            <person name="Castinel A."/>
            <person name="Donnadieu C."/>
            <person name="Desvignes T."/>
            <person name="Floi Bucao C."/>
            <person name="Jouanno E."/>
            <person name="Wen M."/>
            <person name="Mejri S."/>
            <person name="Dirks R."/>
            <person name="Jansen H."/>
            <person name="Henkel C."/>
            <person name="Chen W.J."/>
            <person name="Zahm M."/>
            <person name="Cabau C."/>
            <person name="Klopp C."/>
            <person name="Thompson A.W."/>
            <person name="Robinson-Rechavi M."/>
            <person name="Braasch I."/>
            <person name="Lecointre G."/>
            <person name="Bobe J."/>
            <person name="Postlethwait J.H."/>
            <person name="Berthelot C."/>
            <person name="Roest Crollius H."/>
            <person name="Guiguen Y."/>
        </authorList>
    </citation>
    <scope>NUCLEOTIDE SEQUENCE</scope>
    <source>
        <strain evidence="8">WJC10195</strain>
    </source>
</reference>
<dbReference type="Gene3D" id="1.10.1450.10">
    <property type="entry name" value="Tetraspanin"/>
    <property type="match status" value="1"/>
</dbReference>
<keyword evidence="3 7" id="KW-0812">Transmembrane</keyword>
<dbReference type="InterPro" id="IPR008952">
    <property type="entry name" value="Tetraspanin_EC2_sf"/>
</dbReference>
<dbReference type="PANTHER" id="PTHR19282:SF544">
    <property type="entry name" value="TETRASPANIN"/>
    <property type="match status" value="1"/>
</dbReference>
<dbReference type="EMBL" id="JAINUF010000003">
    <property type="protein sequence ID" value="KAJ8370491.1"/>
    <property type="molecule type" value="Genomic_DNA"/>
</dbReference>
<keyword evidence="5 7" id="KW-0472">Membrane</keyword>
<feature type="transmembrane region" description="Helical" evidence="7">
    <location>
        <begin position="48"/>
        <end position="69"/>
    </location>
</feature>
<comment type="similarity">
    <text evidence="2 7">Belongs to the tetraspanin (TM4SF) family.</text>
</comment>
<dbReference type="InterPro" id="IPR018499">
    <property type="entry name" value="Tetraspanin/Peripherin"/>
</dbReference>
<dbReference type="Proteomes" id="UP001152622">
    <property type="component" value="Chromosome 3"/>
</dbReference>
<dbReference type="SUPFAM" id="SSF48652">
    <property type="entry name" value="Tetraspanin"/>
    <property type="match status" value="1"/>
</dbReference>
<dbReference type="PRINTS" id="PR00259">
    <property type="entry name" value="TMFOUR"/>
</dbReference>
<protein>
    <recommendedName>
        <fullName evidence="7">Tetraspanin</fullName>
    </recommendedName>
</protein>
<evidence type="ECO:0000256" key="4">
    <source>
        <dbReference type="ARBA" id="ARBA00022989"/>
    </source>
</evidence>
<evidence type="ECO:0000256" key="7">
    <source>
        <dbReference type="RuleBase" id="RU361218"/>
    </source>
</evidence>
<comment type="caution">
    <text evidence="8">The sequence shown here is derived from an EMBL/GenBank/DDBJ whole genome shotgun (WGS) entry which is preliminary data.</text>
</comment>
<accession>A0A9Q1G0B6</accession>
<evidence type="ECO:0000256" key="1">
    <source>
        <dbReference type="ARBA" id="ARBA00004141"/>
    </source>
</evidence>
<dbReference type="PANTHER" id="PTHR19282">
    <property type="entry name" value="TETRASPANIN"/>
    <property type="match status" value="1"/>
</dbReference>
<dbReference type="AlphaFoldDB" id="A0A9Q1G0B6"/>
<evidence type="ECO:0000256" key="2">
    <source>
        <dbReference type="ARBA" id="ARBA00006840"/>
    </source>
</evidence>
<comment type="subcellular location">
    <subcellularLocation>
        <location evidence="1 7">Membrane</location>
        <topology evidence="1 7">Multi-pass membrane protein</topology>
    </subcellularLocation>
</comment>
<keyword evidence="4 7" id="KW-1133">Transmembrane helix</keyword>
<evidence type="ECO:0000313" key="9">
    <source>
        <dbReference type="Proteomes" id="UP001152622"/>
    </source>
</evidence>
<sequence length="264" mass="28719">MAINSCFKGVFIFFNILLGVAGVLLLGIGILGHSIYHAPGEFDDKMSAIFFLYVTGGATLALSICGMYGAHKEKKWALIVFFTGMLLGSLGLLLMAITTSIGAPMVIQTVNNLFHESIPLDEAGTNVQKMFNVLQPELKCCGVFNGYRDWGSHVPDSCLCPSITDKCEKMTGSQRVLDTLLDTLSGGSEKLVYKEPCAPYVLNYLEKVLNSILGVCIGCAIMAFIGMVMSMTMVCKIRRESSPVTFSINPSPPRYTELHNTMEA</sequence>
<feature type="disulfide bond" evidence="6">
    <location>
        <begin position="141"/>
        <end position="158"/>
    </location>
</feature>
<organism evidence="8 9">
    <name type="scientific">Synaphobranchus kaupii</name>
    <name type="common">Kaup's arrowtooth eel</name>
    <dbReference type="NCBI Taxonomy" id="118154"/>
    <lineage>
        <taxon>Eukaryota</taxon>
        <taxon>Metazoa</taxon>
        <taxon>Chordata</taxon>
        <taxon>Craniata</taxon>
        <taxon>Vertebrata</taxon>
        <taxon>Euteleostomi</taxon>
        <taxon>Actinopterygii</taxon>
        <taxon>Neopterygii</taxon>
        <taxon>Teleostei</taxon>
        <taxon>Anguilliformes</taxon>
        <taxon>Synaphobranchidae</taxon>
        <taxon>Synaphobranchus</taxon>
    </lineage>
</organism>